<evidence type="ECO:0000256" key="10">
    <source>
        <dbReference type="ARBA" id="ARBA00033368"/>
    </source>
</evidence>
<evidence type="ECO:0000256" key="2">
    <source>
        <dbReference type="ARBA" id="ARBA00004729"/>
    </source>
</evidence>
<evidence type="ECO:0000256" key="9">
    <source>
        <dbReference type="ARBA" id="ARBA00031631"/>
    </source>
</evidence>
<dbReference type="Gene3D" id="3.20.19.10">
    <property type="entry name" value="Aconitase, domain 4"/>
    <property type="match status" value="1"/>
</dbReference>
<keyword evidence="5" id="KW-0432">Leucine biosynthesis</keyword>
<evidence type="ECO:0000256" key="3">
    <source>
        <dbReference type="ARBA" id="ARBA00011998"/>
    </source>
</evidence>
<reference evidence="12 13" key="1">
    <citation type="submission" date="2019-07" db="EMBL/GenBank/DDBJ databases">
        <authorList>
            <person name="Zhao L.H."/>
        </authorList>
    </citation>
    <scope>NUCLEOTIDE SEQUENCE [LARGE SCALE GENOMIC DNA]</scope>
    <source>
        <strain evidence="12 13">Co35</strain>
    </source>
</reference>
<dbReference type="InterPro" id="IPR050075">
    <property type="entry name" value="LeuD"/>
</dbReference>
<keyword evidence="7" id="KW-0456">Lyase</keyword>
<dbReference type="InterPro" id="IPR015928">
    <property type="entry name" value="Aconitase/3IPM_dehydase_swvl"/>
</dbReference>
<evidence type="ECO:0000256" key="1">
    <source>
        <dbReference type="ARBA" id="ARBA00000491"/>
    </source>
</evidence>
<comment type="catalytic activity">
    <reaction evidence="1">
        <text>(2R,3S)-3-isopropylmalate = (2S)-2-isopropylmalate</text>
        <dbReference type="Rhea" id="RHEA:32287"/>
        <dbReference type="ChEBI" id="CHEBI:1178"/>
        <dbReference type="ChEBI" id="CHEBI:35121"/>
        <dbReference type="EC" id="4.2.1.33"/>
    </reaction>
</comment>
<dbReference type="GO" id="GO:0003861">
    <property type="term" value="F:3-isopropylmalate dehydratase activity"/>
    <property type="evidence" value="ECO:0007669"/>
    <property type="project" value="UniProtKB-EC"/>
</dbReference>
<accession>A0A554RX28</accession>
<dbReference type="PANTHER" id="PTHR43345:SF9">
    <property type="entry name" value="3-ISOPROPYLMALATE DEHYDRATASE SMALL SUBUNIT"/>
    <property type="match status" value="1"/>
</dbReference>
<dbReference type="InterPro" id="IPR000573">
    <property type="entry name" value="AconitaseA/IPMdHydase_ssu_swvl"/>
</dbReference>
<name>A0A554RX28_9ACTN</name>
<dbReference type="GO" id="GO:0009098">
    <property type="term" value="P:L-leucine biosynthetic process"/>
    <property type="evidence" value="ECO:0007669"/>
    <property type="project" value="UniProtKB-KW"/>
</dbReference>
<gene>
    <name evidence="12" type="ORF">FNM00_14330</name>
</gene>
<dbReference type="AlphaFoldDB" id="A0A554RX28"/>
<comment type="caution">
    <text evidence="12">The sequence shown here is derived from an EMBL/GenBank/DDBJ whole genome shotgun (WGS) entry which is preliminary data.</text>
</comment>
<evidence type="ECO:0000256" key="7">
    <source>
        <dbReference type="ARBA" id="ARBA00023239"/>
    </source>
</evidence>
<dbReference type="EMBL" id="VLNT01000013">
    <property type="protein sequence ID" value="TSD58663.1"/>
    <property type="molecule type" value="Genomic_DNA"/>
</dbReference>
<dbReference type="PANTHER" id="PTHR43345">
    <property type="entry name" value="3-ISOPROPYLMALATE DEHYDRATASE SMALL SUBUNIT 2-RELATED-RELATED"/>
    <property type="match status" value="1"/>
</dbReference>
<dbReference type="SUPFAM" id="SSF52016">
    <property type="entry name" value="LeuD/IlvD-like"/>
    <property type="match status" value="1"/>
</dbReference>
<evidence type="ECO:0000256" key="6">
    <source>
        <dbReference type="ARBA" id="ARBA00022605"/>
    </source>
</evidence>
<organism evidence="12 13">
    <name type="scientific">Aeromicrobium piscarium</name>
    <dbReference type="NCBI Taxonomy" id="2590901"/>
    <lineage>
        <taxon>Bacteria</taxon>
        <taxon>Bacillati</taxon>
        <taxon>Actinomycetota</taxon>
        <taxon>Actinomycetes</taxon>
        <taxon>Propionibacteriales</taxon>
        <taxon>Nocardioidaceae</taxon>
        <taxon>Aeromicrobium</taxon>
    </lineage>
</organism>
<evidence type="ECO:0000256" key="4">
    <source>
        <dbReference type="ARBA" id="ARBA00017233"/>
    </source>
</evidence>
<evidence type="ECO:0000256" key="5">
    <source>
        <dbReference type="ARBA" id="ARBA00022430"/>
    </source>
</evidence>
<keyword evidence="8" id="KW-0100">Branched-chain amino acid biosynthesis</keyword>
<evidence type="ECO:0000256" key="8">
    <source>
        <dbReference type="ARBA" id="ARBA00023304"/>
    </source>
</evidence>
<feature type="domain" description="Aconitase A/isopropylmalate dehydratase small subunit swivel" evidence="11">
    <location>
        <begin position="56"/>
        <end position="105"/>
    </location>
</feature>
<keyword evidence="6" id="KW-0028">Amino-acid biosynthesis</keyword>
<dbReference type="EC" id="4.2.1.33" evidence="3"/>
<keyword evidence="13" id="KW-1185">Reference proteome</keyword>
<protein>
    <recommendedName>
        <fullName evidence="4">3-isopropylmalate dehydratase small subunit</fullName>
        <ecNumber evidence="3">4.2.1.33</ecNumber>
    </recommendedName>
    <alternativeName>
        <fullName evidence="9">Alpha-IPM isomerase</fullName>
    </alternativeName>
    <alternativeName>
        <fullName evidence="10">Isopropylmalate isomerase</fullName>
    </alternativeName>
</protein>
<dbReference type="NCBIfam" id="TIGR02087">
    <property type="entry name" value="LEUD_arch"/>
    <property type="match status" value="1"/>
</dbReference>
<dbReference type="RefSeq" id="WP_143914229.1">
    <property type="nucleotide sequence ID" value="NZ_VLNT01000013.1"/>
</dbReference>
<comment type="pathway">
    <text evidence="2">Amino-acid biosynthesis; L-leucine biosynthesis; L-leucine from 3-methyl-2-oxobutanoate: step 2/4.</text>
</comment>
<dbReference type="Proteomes" id="UP000316988">
    <property type="component" value="Unassembled WGS sequence"/>
</dbReference>
<dbReference type="Pfam" id="PF00694">
    <property type="entry name" value="Aconitase_C"/>
    <property type="match status" value="1"/>
</dbReference>
<evidence type="ECO:0000313" key="13">
    <source>
        <dbReference type="Proteomes" id="UP000316988"/>
    </source>
</evidence>
<evidence type="ECO:0000259" key="11">
    <source>
        <dbReference type="Pfam" id="PF00694"/>
    </source>
</evidence>
<proteinExistence type="predicted"/>
<sequence length="179" mass="19298">MTSTLRVRGRAWVFGDEINTDDMYPGFAMKLPVPEAAQHMFDATRPGWPRLVEAGDIVVAGRNFGLGSSRACAELFVHLGISCLIAEQYNSLFHRNALNYGLPALVVPTARQLIDEGDVLTVDAAAGLLRNETRGVDHQVEPLPEFVTELIEGGGLISRLEAGGYLDRVDATSTTGGKS</sequence>
<dbReference type="OrthoDB" id="9777465at2"/>
<dbReference type="InterPro" id="IPR011827">
    <property type="entry name" value="LeuD_type2/HacB/DmdB"/>
</dbReference>
<evidence type="ECO:0000313" key="12">
    <source>
        <dbReference type="EMBL" id="TSD58663.1"/>
    </source>
</evidence>